<protein>
    <recommendedName>
        <fullName evidence="3">Lipoprotein</fullName>
    </recommendedName>
</protein>
<dbReference type="RefSeq" id="WP_377048111.1">
    <property type="nucleotide sequence ID" value="NZ_JBHLVZ010000001.1"/>
</dbReference>
<dbReference type="EMBL" id="JBHLVZ010000001">
    <property type="protein sequence ID" value="MFC0384093.1"/>
    <property type="molecule type" value="Genomic_DNA"/>
</dbReference>
<organism evidence="1 2">
    <name type="scientific">Muricoccus vinaceus</name>
    <dbReference type="NCBI Taxonomy" id="424704"/>
    <lineage>
        <taxon>Bacteria</taxon>
        <taxon>Pseudomonadati</taxon>
        <taxon>Pseudomonadota</taxon>
        <taxon>Alphaproteobacteria</taxon>
        <taxon>Acetobacterales</taxon>
        <taxon>Roseomonadaceae</taxon>
        <taxon>Muricoccus</taxon>
    </lineage>
</organism>
<accession>A0ABV6IKG2</accession>
<dbReference type="PROSITE" id="PS51257">
    <property type="entry name" value="PROKAR_LIPOPROTEIN"/>
    <property type="match status" value="1"/>
</dbReference>
<name>A0ABV6IKG2_9PROT</name>
<keyword evidence="2" id="KW-1185">Reference proteome</keyword>
<gene>
    <name evidence="1" type="ORF">ACFFIC_00835</name>
</gene>
<comment type="caution">
    <text evidence="1">The sequence shown here is derived from an EMBL/GenBank/DDBJ whole genome shotgun (WGS) entry which is preliminary data.</text>
</comment>
<evidence type="ECO:0008006" key="3">
    <source>
        <dbReference type="Google" id="ProtNLM"/>
    </source>
</evidence>
<evidence type="ECO:0000313" key="1">
    <source>
        <dbReference type="EMBL" id="MFC0384093.1"/>
    </source>
</evidence>
<dbReference type="Proteomes" id="UP001589789">
    <property type="component" value="Unassembled WGS sequence"/>
</dbReference>
<evidence type="ECO:0000313" key="2">
    <source>
        <dbReference type="Proteomes" id="UP001589789"/>
    </source>
</evidence>
<reference evidence="1 2" key="1">
    <citation type="submission" date="2024-09" db="EMBL/GenBank/DDBJ databases">
        <authorList>
            <person name="Sun Q."/>
            <person name="Mori K."/>
        </authorList>
    </citation>
    <scope>NUCLEOTIDE SEQUENCE [LARGE SCALE GENOMIC DNA]</scope>
    <source>
        <strain evidence="1 2">CCM 7468</strain>
    </source>
</reference>
<sequence length="110" mass="11628">MKPLPFALLPVLLAAGCAAPLPGGSPAQGDRAAVSAACRSQAERVVNYRDRGQTMRQDEYNARVGTTSYLGPQVITDQIAQVYDRDRMAAECVRSADQPRPAPGGGLSGR</sequence>
<proteinExistence type="predicted"/>